<dbReference type="Pfam" id="PF02578">
    <property type="entry name" value="Cu-oxidase_4"/>
    <property type="match status" value="2"/>
</dbReference>
<dbReference type="InterPro" id="IPR038371">
    <property type="entry name" value="Cu_polyphenol_OxRdtase_sf"/>
</dbReference>
<dbReference type="InterPro" id="IPR011324">
    <property type="entry name" value="Cytotoxic_necrot_fac-like_cat"/>
</dbReference>
<dbReference type="SUPFAM" id="SSF64438">
    <property type="entry name" value="CNF1/YfiH-like putative cysteine hydrolases"/>
    <property type="match status" value="1"/>
</dbReference>
<evidence type="ECO:0000256" key="7">
    <source>
        <dbReference type="ARBA" id="ARBA00047989"/>
    </source>
</evidence>
<dbReference type="KEGG" id="hcb:HCBAA847_0637"/>
<reference evidence="12" key="4">
    <citation type="journal article" date="2014" name="Genome Announc.">
        <title>Draft genome sequences of six enterohepatic helicobacter species isolated from humans and one from rhesus macaques.</title>
        <authorList>
            <person name="Shen Z."/>
            <person name="Sheh A."/>
            <person name="Young S.K."/>
            <person name="Abouelliel A."/>
            <person name="Ward D.V."/>
            <person name="Earl A.M."/>
            <person name="Fox J.G."/>
        </authorList>
    </citation>
    <scope>NUCLEOTIDE SEQUENCE [LARGE SCALE GENOMIC DNA]</scope>
    <source>
        <strain evidence="12">CCUG 18818</strain>
    </source>
</reference>
<accession>A0AAI8MM75</accession>
<comment type="catalytic activity">
    <reaction evidence="9">
        <text>S-methyl-5'-thioadenosine + phosphate = 5-(methylsulfanyl)-alpha-D-ribose 1-phosphate + adenine</text>
        <dbReference type="Rhea" id="RHEA:11852"/>
        <dbReference type="ChEBI" id="CHEBI:16708"/>
        <dbReference type="ChEBI" id="CHEBI:17509"/>
        <dbReference type="ChEBI" id="CHEBI:43474"/>
        <dbReference type="ChEBI" id="CHEBI:58533"/>
        <dbReference type="EC" id="2.4.2.28"/>
    </reaction>
    <physiologicalReaction direction="left-to-right" evidence="9">
        <dbReference type="Rhea" id="RHEA:11853"/>
    </physiologicalReaction>
</comment>
<dbReference type="GO" id="GO:0016787">
    <property type="term" value="F:hydrolase activity"/>
    <property type="evidence" value="ECO:0007669"/>
    <property type="project" value="UniProtKB-KW"/>
</dbReference>
<comment type="catalytic activity">
    <reaction evidence="1">
        <text>inosine + phosphate = alpha-D-ribose 1-phosphate + hypoxanthine</text>
        <dbReference type="Rhea" id="RHEA:27646"/>
        <dbReference type="ChEBI" id="CHEBI:17368"/>
        <dbReference type="ChEBI" id="CHEBI:17596"/>
        <dbReference type="ChEBI" id="CHEBI:43474"/>
        <dbReference type="ChEBI" id="CHEBI:57720"/>
        <dbReference type="EC" id="2.4.2.1"/>
    </reaction>
    <physiologicalReaction direction="left-to-right" evidence="1">
        <dbReference type="Rhea" id="RHEA:27647"/>
    </physiologicalReaction>
</comment>
<dbReference type="PANTHER" id="PTHR30616">
    <property type="entry name" value="UNCHARACTERIZED PROTEIN YFIH"/>
    <property type="match status" value="1"/>
</dbReference>
<name>A0AAI8MM75_9HELI</name>
<evidence type="ECO:0000256" key="2">
    <source>
        <dbReference type="ARBA" id="ARBA00007353"/>
    </source>
</evidence>
<proteinExistence type="inferred from homology"/>
<dbReference type="PANTHER" id="PTHR30616:SF2">
    <property type="entry name" value="PURINE NUCLEOSIDE PHOSPHORYLASE LACC1"/>
    <property type="match status" value="1"/>
</dbReference>
<dbReference type="AlphaFoldDB" id="A0AAI8MM75"/>
<dbReference type="Gene3D" id="3.60.140.10">
    <property type="entry name" value="CNF1/YfiH-like putative cysteine hydrolases"/>
    <property type="match status" value="1"/>
</dbReference>
<reference evidence="10" key="3">
    <citation type="submission" date="2012-07" db="EMBL/GenBank/DDBJ databases">
        <authorList>
            <person name="Akiyama T."/>
            <person name="Takeshita N."/>
            <person name="Ohmagari N."/>
            <person name="Kirikae T."/>
        </authorList>
    </citation>
    <scope>NUCLEOTIDE SEQUENCE</scope>
    <source>
        <strain evidence="10">ATCC BAA-847</strain>
    </source>
</reference>
<evidence type="ECO:0000313" key="11">
    <source>
        <dbReference type="EMBL" id="EFR46432.1"/>
    </source>
</evidence>
<sequence>MFFYTSLESPLFKNENVCFALSDRYGGVSEGVFNGLNLGYSVGDCKQSVDTNHRRVKEAFVKTFGKADSRVGLGVCAAGENGMDRDFTKNVPMFYCQQIHSTKSVVVDENLVSKYGRCDGRSMCLGEADAIITHLSNVLVFVMVADCNPILLYDRKNGVVSVIHAGRKGVFDGILPFVFKRMSEVYGTRVENCLMYVGASIRSCCYEVGEEIRTQAEILGFSDVFQGKNLDLIACLKQQSENLGLKPSQVEISPFCSSCEGGLYSYRRDHSTGRFGLLAMLKKGII</sequence>
<evidence type="ECO:0000256" key="5">
    <source>
        <dbReference type="ARBA" id="ARBA00022801"/>
    </source>
</evidence>
<evidence type="ECO:0000256" key="1">
    <source>
        <dbReference type="ARBA" id="ARBA00000553"/>
    </source>
</evidence>
<keyword evidence="4" id="KW-0479">Metal-binding</keyword>
<dbReference type="GO" id="GO:0017061">
    <property type="term" value="F:S-methyl-5-thioadenosine phosphorylase activity"/>
    <property type="evidence" value="ECO:0007669"/>
    <property type="project" value="UniProtKB-EC"/>
</dbReference>
<organism evidence="10 13">
    <name type="scientific">Helicobacter cinaedi CCUG 18818 = ATCC BAA-847</name>
    <dbReference type="NCBI Taxonomy" id="537971"/>
    <lineage>
        <taxon>Bacteria</taxon>
        <taxon>Pseudomonadati</taxon>
        <taxon>Campylobacterota</taxon>
        <taxon>Epsilonproteobacteria</taxon>
        <taxon>Campylobacterales</taxon>
        <taxon>Helicobacteraceae</taxon>
        <taxon>Helicobacter</taxon>
    </lineage>
</organism>
<evidence type="ECO:0000313" key="10">
    <source>
        <dbReference type="EMBL" id="BAM31879.1"/>
    </source>
</evidence>
<dbReference type="Proteomes" id="UP000005755">
    <property type="component" value="Unassembled WGS sequence"/>
</dbReference>
<keyword evidence="12" id="KW-1185">Reference proteome</keyword>
<reference evidence="11" key="1">
    <citation type="submission" date="2008-08" db="EMBL/GenBank/DDBJ databases">
        <title>Annotation of Helicobacter cinaedi strain CCUG 18818.</title>
        <authorList>
            <consortium name="The Broad Institute Genome Sequencing Platform"/>
            <person name="Fox J.G."/>
            <person name="Shen Z."/>
            <person name="Charoenlap N."/>
            <person name="Schauer D.B."/>
            <person name="Ward D."/>
            <person name="Mehta T."/>
            <person name="Young S."/>
            <person name="Jaffe D."/>
            <person name="Gnerre S."/>
            <person name="Berlin A."/>
            <person name="Heiman D."/>
            <person name="Hepburn T."/>
            <person name="Shea T."/>
            <person name="Sykes S."/>
            <person name="Alvarado L."/>
            <person name="Kodira C."/>
            <person name="Borodovsky M."/>
            <person name="Lander E."/>
            <person name="Galagan J."/>
            <person name="Nusbaum C."/>
            <person name="Birren B."/>
        </authorList>
    </citation>
    <scope>NUCLEOTIDE SEQUENCE</scope>
    <source>
        <strain evidence="11">CCUG 18818</strain>
    </source>
</reference>
<dbReference type="EMBL" id="AP012492">
    <property type="protein sequence ID" value="BAM31879.1"/>
    <property type="molecule type" value="Genomic_DNA"/>
</dbReference>
<evidence type="ECO:0008006" key="14">
    <source>
        <dbReference type="Google" id="ProtNLM"/>
    </source>
</evidence>
<keyword evidence="6" id="KW-0862">Zinc</keyword>
<evidence type="ECO:0000313" key="13">
    <source>
        <dbReference type="Proteomes" id="UP000006036"/>
    </source>
</evidence>
<dbReference type="InterPro" id="IPR003730">
    <property type="entry name" value="Cu_polyphenol_OxRdtase"/>
</dbReference>
<evidence type="ECO:0000256" key="8">
    <source>
        <dbReference type="ARBA" id="ARBA00048968"/>
    </source>
</evidence>
<evidence type="ECO:0000256" key="3">
    <source>
        <dbReference type="ARBA" id="ARBA00022679"/>
    </source>
</evidence>
<keyword evidence="5" id="KW-0378">Hydrolase</keyword>
<dbReference type="RefSeq" id="WP_002956290.1">
    <property type="nucleotide sequence ID" value="NC_020555.1"/>
</dbReference>
<dbReference type="GO" id="GO:0005507">
    <property type="term" value="F:copper ion binding"/>
    <property type="evidence" value="ECO:0007669"/>
    <property type="project" value="TreeGrafter"/>
</dbReference>
<protein>
    <recommendedName>
        <fullName evidence="14">Laccase domain-containing protein</fullName>
    </recommendedName>
</protein>
<gene>
    <name evidence="10" type="ORF">HCBAA847_0637</name>
    <name evidence="11" type="ORF">HCCG_00979</name>
</gene>
<reference evidence="10 13" key="2">
    <citation type="journal article" date="2012" name="J. Bacteriol.">
        <title>Complete Genome Sequence of Helicobacter cinaedi Type Strain ATCC BAA-847.</title>
        <authorList>
            <person name="Miyoshi-Akiyama T."/>
            <person name="Takeshita N."/>
            <person name="Ohmagari N."/>
            <person name="Kirikae T."/>
        </authorList>
    </citation>
    <scope>NUCLEOTIDE SEQUENCE [LARGE SCALE GENOMIC DNA]</scope>
    <source>
        <strain evidence="10 13">ATCC BAA-847</strain>
    </source>
</reference>
<evidence type="ECO:0000256" key="9">
    <source>
        <dbReference type="ARBA" id="ARBA00049893"/>
    </source>
</evidence>
<keyword evidence="3" id="KW-0808">Transferase</keyword>
<dbReference type="EMBL" id="DS990392">
    <property type="protein sequence ID" value="EFR46432.1"/>
    <property type="molecule type" value="Genomic_DNA"/>
</dbReference>
<evidence type="ECO:0000256" key="4">
    <source>
        <dbReference type="ARBA" id="ARBA00022723"/>
    </source>
</evidence>
<evidence type="ECO:0000256" key="6">
    <source>
        <dbReference type="ARBA" id="ARBA00022833"/>
    </source>
</evidence>
<dbReference type="CDD" id="cd16833">
    <property type="entry name" value="YfiH"/>
    <property type="match status" value="1"/>
</dbReference>
<evidence type="ECO:0000313" key="12">
    <source>
        <dbReference type="Proteomes" id="UP000005755"/>
    </source>
</evidence>
<comment type="similarity">
    <text evidence="2">Belongs to the purine nucleoside phosphorylase YfiH/LACC1 family.</text>
</comment>
<comment type="catalytic activity">
    <reaction evidence="8">
        <text>adenosine + phosphate = alpha-D-ribose 1-phosphate + adenine</text>
        <dbReference type="Rhea" id="RHEA:27642"/>
        <dbReference type="ChEBI" id="CHEBI:16335"/>
        <dbReference type="ChEBI" id="CHEBI:16708"/>
        <dbReference type="ChEBI" id="CHEBI:43474"/>
        <dbReference type="ChEBI" id="CHEBI:57720"/>
        <dbReference type="EC" id="2.4.2.1"/>
    </reaction>
    <physiologicalReaction direction="left-to-right" evidence="8">
        <dbReference type="Rhea" id="RHEA:27643"/>
    </physiologicalReaction>
</comment>
<comment type="catalytic activity">
    <reaction evidence="7">
        <text>adenosine + H2O + H(+) = inosine + NH4(+)</text>
        <dbReference type="Rhea" id="RHEA:24408"/>
        <dbReference type="ChEBI" id="CHEBI:15377"/>
        <dbReference type="ChEBI" id="CHEBI:15378"/>
        <dbReference type="ChEBI" id="CHEBI:16335"/>
        <dbReference type="ChEBI" id="CHEBI:17596"/>
        <dbReference type="ChEBI" id="CHEBI:28938"/>
        <dbReference type="EC" id="3.5.4.4"/>
    </reaction>
    <physiologicalReaction direction="left-to-right" evidence="7">
        <dbReference type="Rhea" id="RHEA:24409"/>
    </physiologicalReaction>
</comment>
<dbReference type="Proteomes" id="UP000006036">
    <property type="component" value="Chromosome 1"/>
</dbReference>